<accession>A0A897NT52</accession>
<feature type="region of interest" description="Disordered" evidence="1">
    <location>
        <begin position="24"/>
        <end position="98"/>
    </location>
</feature>
<protein>
    <submittedName>
        <fullName evidence="2">Uncharacterized protein</fullName>
    </submittedName>
</protein>
<dbReference type="InterPro" id="IPR006311">
    <property type="entry name" value="TAT_signal"/>
</dbReference>
<gene>
    <name evidence="2" type="ORF">HSBGL_2972</name>
</gene>
<organism evidence="2 3">
    <name type="scientific">Halapricum desulfuricans</name>
    <dbReference type="NCBI Taxonomy" id="2841257"/>
    <lineage>
        <taxon>Archaea</taxon>
        <taxon>Methanobacteriati</taxon>
        <taxon>Methanobacteriota</taxon>
        <taxon>Stenosarchaea group</taxon>
        <taxon>Halobacteria</taxon>
        <taxon>Halobacteriales</taxon>
        <taxon>Haloarculaceae</taxon>
        <taxon>Halapricum</taxon>
    </lineage>
</organism>
<name>A0A897NT52_9EURY</name>
<dbReference type="PROSITE" id="PS51318">
    <property type="entry name" value="TAT"/>
    <property type="match status" value="1"/>
</dbReference>
<dbReference type="PROSITE" id="PS51257">
    <property type="entry name" value="PROKAR_LIPOPROTEIN"/>
    <property type="match status" value="1"/>
</dbReference>
<evidence type="ECO:0000256" key="1">
    <source>
        <dbReference type="SAM" id="MobiDB-lite"/>
    </source>
</evidence>
<dbReference type="EMBL" id="CP064789">
    <property type="protein sequence ID" value="QSG13366.1"/>
    <property type="molecule type" value="Genomic_DNA"/>
</dbReference>
<dbReference type="Proteomes" id="UP000663305">
    <property type="component" value="Chromosome"/>
</dbReference>
<proteinExistence type="predicted"/>
<sequence length="265" mass="28184">MSNRDTTLTRRRVLLGTAGVATVLAGCSGSDTPANGDDTDQDGGDPTPTATPDSTGQTSDSTTTQSPTQTADDETTTLDGPDSVCTPLAGSPTAYDVPGTPYVFAFDYPETWTVGDPIPGQNGRFQQITSPDVTVDGDARTATVRIGQSSAPLSASEVEAEKDELTTRETDPLAVVDEQTFDGETLEVLGFPDIPPSNYPPAYVLFLPYGSGGSREYYRTSIVTYSDVYGLEDEERDACSERIRTATETVRNSLRPNPETTIKTA</sequence>
<evidence type="ECO:0000313" key="2">
    <source>
        <dbReference type="EMBL" id="QSG13366.1"/>
    </source>
</evidence>
<evidence type="ECO:0000313" key="3">
    <source>
        <dbReference type="Proteomes" id="UP000663305"/>
    </source>
</evidence>
<reference evidence="2" key="1">
    <citation type="submission" date="2020-11" db="EMBL/GenBank/DDBJ databases">
        <title>Carbohydrate-dependent, anaerobic sulfur respiration: A novel catabolism in halophilic archaea.</title>
        <authorList>
            <person name="Sorokin D.Y."/>
            <person name="Messina E."/>
            <person name="Smedile F."/>
            <person name="La Cono V."/>
            <person name="Hallsworth J.E."/>
            <person name="Yakimov M.M."/>
        </authorList>
    </citation>
    <scope>NUCLEOTIDE SEQUENCE</scope>
    <source>
        <strain evidence="2">HSR-Bgl</strain>
    </source>
</reference>
<dbReference type="AlphaFoldDB" id="A0A897NT52"/>
<feature type="compositionally biased region" description="Low complexity" evidence="1">
    <location>
        <begin position="44"/>
        <end position="70"/>
    </location>
</feature>